<feature type="transmembrane region" description="Helical" evidence="9">
    <location>
        <begin position="354"/>
        <end position="375"/>
    </location>
</feature>
<sequence length="1444" mass="162551">MPGPGSSNRPNVIIHGGNRLNFISSWFFLWIFQLLNISRKRNLGKDDLTLQDSETAKVVGDRLENFWRLEGDNTENSRNGKNSIRRALVKSFGTYYAFLGLYKLFGAFFTFLGAYFLVNRLIDYASGNGNTLAAYLYALGLFLCALFSSIFINQLIAESTRVGVQVRAALMVLIYRKSLRLSSDRGGTGDIINLVANDCNRVAEACVNFHFLWSSAVEIIAVLILACVELGTAGLPALFILLVLFPIQYKLGRLTSTISNTITNITSSRIHLMSEILTAIKLIKFYAWESYFRERVGRVRRKEFSRLLNGIVVKVWTFCVVFGAPVLAMLGCLCVKVLSPDYNNEYEGIRARKVFTVLALFYTVRYPLIMLPIAVRTTLGALDSFERLNEFLLQTELEPLKQEKEPIENDPSIRIYMNDADFSYEGVSDPTLRFLNMKVRQGELIAIVGDVGAGKSSVLSAILGQIRKDNGICKIRGSISYVPHDAWLLNSTLKDNILFGNDYDDKRYQDAVHICALNRDFSLLSYGDMTEIGDRGVNLSLGQRQRVSVARAVYSNADIILLDDPLSVMDPVVGKHIFHECIRKYLKDKAVIFVTNQLQYLSECDRIMVMKDGECFEEGTYDELITKDVNLASLIGEYMEIEDPDQIDELINEIRLEKVAEEIDESDGLESLVVADSKNNSNLKEYPLSFTRTQSKSEAHEATINRIVELNSHTIQNANINEQTISKMIERNNLTILGGAGKTRMMGTQVNRELNVTAKAVERNQLTIHSLNEREGITPIIDSDRRKEPKVSLHVYLDYFRKSTGFSLTLLMIISFFLMAAVRFFSDWWLINLVISINPEQYGSRLGIYGALVGIVLIGVFARGGFYAWVMMHKSQALHDQTFMKVMRAPMSYFDITPLGKILNVFAKHQYLVDDVLSDNALQFFSWLPLITGTVIFIIILFPWTGIAAVVLSFCIWFLIYVSKDVEERFKHMDADSKAPIFSHLSATLEGLASIRVYNAQNRFDDQNIEKINTNNKALFAMMQVKSWQSLYIDLLASVFIFATALCVIILRKDGGPEYASKAGLAIANALQLLIFVQWMVRSGRDVAATMDSVQQLLYYRQNIPSERPNVIETNRPPPDWGKSGEIEFKNVTLRYNIYGVAVLKSISFHIHPREKIGIVGKTGSGKTTLLVSLLRIVELAEGNIIIDNLDISTIGLRDLRNNIAIIPQEPVIFAGTIRSNLDPFRKCTDEEIWNALKAVHLYDKVKSSTSRLDTQVLENGRNFSLGQRQLFCIARALLKKTNILVLDEATSAVDLQTDVIIQETIKKNFADHTVLTIAHRLNTIMEADRILCLNEGRVVEFDTPLNLLNNPEGFFYQLVDHSGPEVATKLKQIALQHAPSNNITIPDISNSNTISKEHEKSTIISPTISADSQHNNNQHSHMPPSLGEVFVQPPSPSTSQQKD</sequence>
<dbReference type="FunFam" id="3.40.50.300:FF:000163">
    <property type="entry name" value="Multidrug resistance-associated protein member 4"/>
    <property type="match status" value="1"/>
</dbReference>
<dbReference type="CDD" id="cd03244">
    <property type="entry name" value="ABCC_MRP_domain2"/>
    <property type="match status" value="1"/>
</dbReference>
<dbReference type="Gene3D" id="1.20.1560.10">
    <property type="entry name" value="ABC transporter type 1, transmembrane domain"/>
    <property type="match status" value="2"/>
</dbReference>
<feature type="domain" description="ABC transmembrane type-1" evidence="11">
    <location>
        <begin position="104"/>
        <end position="380"/>
    </location>
</feature>
<feature type="transmembrane region" description="Helical" evidence="9">
    <location>
        <begin position="846"/>
        <end position="870"/>
    </location>
</feature>
<dbReference type="InterPro" id="IPR044746">
    <property type="entry name" value="ABCC_6TM_D1"/>
</dbReference>
<keyword evidence="2" id="KW-0813">Transport</keyword>
<dbReference type="Proteomes" id="UP000022910">
    <property type="component" value="Unassembled WGS sequence"/>
</dbReference>
<dbReference type="GO" id="GO:0005524">
    <property type="term" value="F:ATP binding"/>
    <property type="evidence" value="ECO:0007669"/>
    <property type="project" value="UniProtKB-KW"/>
</dbReference>
<dbReference type="HOGENOM" id="CLU_000604_27_0_1"/>
<feature type="transmembrane region" description="Helical" evidence="9">
    <location>
        <begin position="132"/>
        <end position="152"/>
    </location>
</feature>
<feature type="region of interest" description="Disordered" evidence="8">
    <location>
        <begin position="1410"/>
        <end position="1444"/>
    </location>
</feature>
<dbReference type="PANTHER" id="PTHR24223">
    <property type="entry name" value="ATP-BINDING CASSETTE SUB-FAMILY C"/>
    <property type="match status" value="1"/>
</dbReference>
<dbReference type="CDD" id="cd18579">
    <property type="entry name" value="ABC_6TM_ABCC_D1"/>
    <property type="match status" value="1"/>
</dbReference>
<evidence type="ECO:0000256" key="1">
    <source>
        <dbReference type="ARBA" id="ARBA00004141"/>
    </source>
</evidence>
<dbReference type="InterPro" id="IPR027417">
    <property type="entry name" value="P-loop_NTPase"/>
</dbReference>
<keyword evidence="5" id="KW-0067">ATP-binding</keyword>
<dbReference type="CDD" id="cd03250">
    <property type="entry name" value="ABCC_MRP_domain1"/>
    <property type="match status" value="1"/>
</dbReference>
<keyword evidence="13" id="KW-1185">Reference proteome</keyword>
<dbReference type="STRING" id="1432141.A0A015J8W6"/>
<evidence type="ECO:0000313" key="12">
    <source>
        <dbReference type="EMBL" id="EXX63325.1"/>
    </source>
</evidence>
<comment type="caution">
    <text evidence="12">The sequence shown here is derived from an EMBL/GenBank/DDBJ whole genome shotgun (WGS) entry which is preliminary data.</text>
</comment>
<dbReference type="SMART" id="SM00382">
    <property type="entry name" value="AAA"/>
    <property type="match status" value="2"/>
</dbReference>
<dbReference type="InterPro" id="IPR044726">
    <property type="entry name" value="ABCC_6TM_D2"/>
</dbReference>
<dbReference type="OrthoDB" id="6500128at2759"/>
<dbReference type="SUPFAM" id="SSF90123">
    <property type="entry name" value="ABC transporter transmembrane region"/>
    <property type="match status" value="2"/>
</dbReference>
<feature type="transmembrane region" description="Helical" evidence="9">
    <location>
        <begin position="806"/>
        <end position="826"/>
    </location>
</feature>
<dbReference type="InterPro" id="IPR003593">
    <property type="entry name" value="AAA+_ATPase"/>
</dbReference>
<keyword evidence="3 9" id="KW-0812">Transmembrane</keyword>
<gene>
    <name evidence="12" type="ORF">RirG_153130</name>
</gene>
<feature type="domain" description="ABC transporter" evidence="10">
    <location>
        <begin position="1127"/>
        <end position="1361"/>
    </location>
</feature>
<dbReference type="CDD" id="cd18580">
    <property type="entry name" value="ABC_6TM_ABCC_D2"/>
    <property type="match status" value="1"/>
</dbReference>
<dbReference type="PROSITE" id="PS00211">
    <property type="entry name" value="ABC_TRANSPORTER_1"/>
    <property type="match status" value="2"/>
</dbReference>
<keyword evidence="6 9" id="KW-1133">Transmembrane helix</keyword>
<dbReference type="GO" id="GO:0016887">
    <property type="term" value="F:ATP hydrolysis activity"/>
    <property type="evidence" value="ECO:0007669"/>
    <property type="project" value="InterPro"/>
</dbReference>
<dbReference type="PROSITE" id="PS50929">
    <property type="entry name" value="ABC_TM1F"/>
    <property type="match status" value="2"/>
</dbReference>
<evidence type="ECO:0000256" key="7">
    <source>
        <dbReference type="ARBA" id="ARBA00023136"/>
    </source>
</evidence>
<evidence type="ECO:0000256" key="5">
    <source>
        <dbReference type="ARBA" id="ARBA00022840"/>
    </source>
</evidence>
<comment type="subcellular location">
    <subcellularLocation>
        <location evidence="1">Membrane</location>
        <topology evidence="1">Multi-pass membrane protein</topology>
    </subcellularLocation>
</comment>
<dbReference type="SUPFAM" id="SSF52540">
    <property type="entry name" value="P-loop containing nucleoside triphosphate hydrolases"/>
    <property type="match status" value="2"/>
</dbReference>
<feature type="transmembrane region" description="Helical" evidence="9">
    <location>
        <begin position="1031"/>
        <end position="1051"/>
    </location>
</feature>
<evidence type="ECO:0000256" key="9">
    <source>
        <dbReference type="SAM" id="Phobius"/>
    </source>
</evidence>
<evidence type="ECO:0000256" key="3">
    <source>
        <dbReference type="ARBA" id="ARBA00022692"/>
    </source>
</evidence>
<dbReference type="Gene3D" id="3.40.50.300">
    <property type="entry name" value="P-loop containing nucleotide triphosphate hydrolases"/>
    <property type="match status" value="2"/>
</dbReference>
<feature type="domain" description="ABC transporter" evidence="10">
    <location>
        <begin position="415"/>
        <end position="637"/>
    </location>
</feature>
<feature type="domain" description="ABC transmembrane type-1" evidence="11">
    <location>
        <begin position="810"/>
        <end position="1089"/>
    </location>
</feature>
<feature type="transmembrane region" description="Helical" evidence="9">
    <location>
        <begin position="307"/>
        <end position="338"/>
    </location>
</feature>
<dbReference type="InterPro" id="IPR017871">
    <property type="entry name" value="ABC_transporter-like_CS"/>
</dbReference>
<dbReference type="GO" id="GO:0140359">
    <property type="term" value="F:ABC-type transporter activity"/>
    <property type="evidence" value="ECO:0007669"/>
    <property type="project" value="InterPro"/>
</dbReference>
<feature type="transmembrane region" description="Helical" evidence="9">
    <location>
        <begin position="219"/>
        <end position="249"/>
    </location>
</feature>
<evidence type="ECO:0000313" key="13">
    <source>
        <dbReference type="Proteomes" id="UP000022910"/>
    </source>
</evidence>
<feature type="transmembrane region" description="Helical" evidence="9">
    <location>
        <begin position="95"/>
        <end position="117"/>
    </location>
</feature>
<proteinExistence type="predicted"/>
<keyword evidence="4" id="KW-0547">Nucleotide-binding</keyword>
<protein>
    <submittedName>
        <fullName evidence="12">Bile acid-transporting ATPase YBT1</fullName>
    </submittedName>
</protein>
<evidence type="ECO:0000256" key="2">
    <source>
        <dbReference type="ARBA" id="ARBA00022448"/>
    </source>
</evidence>
<evidence type="ECO:0000256" key="8">
    <source>
        <dbReference type="SAM" id="MobiDB-lite"/>
    </source>
</evidence>
<name>A0A015J8W6_RHIIW</name>
<organism evidence="12 13">
    <name type="scientific">Rhizophagus irregularis (strain DAOM 197198w)</name>
    <name type="common">Glomus intraradices</name>
    <dbReference type="NCBI Taxonomy" id="1432141"/>
    <lineage>
        <taxon>Eukaryota</taxon>
        <taxon>Fungi</taxon>
        <taxon>Fungi incertae sedis</taxon>
        <taxon>Mucoromycota</taxon>
        <taxon>Glomeromycotina</taxon>
        <taxon>Glomeromycetes</taxon>
        <taxon>Glomerales</taxon>
        <taxon>Glomeraceae</taxon>
        <taxon>Rhizophagus</taxon>
    </lineage>
</organism>
<evidence type="ECO:0000256" key="6">
    <source>
        <dbReference type="ARBA" id="ARBA00022989"/>
    </source>
</evidence>
<dbReference type="GO" id="GO:0016020">
    <property type="term" value="C:membrane"/>
    <property type="evidence" value="ECO:0007669"/>
    <property type="project" value="UniProtKB-SubCell"/>
</dbReference>
<dbReference type="PANTHER" id="PTHR24223:SF447">
    <property type="entry name" value="MULTIDRUG RESISTANCE-ASSOCIATED PROTEIN 5"/>
    <property type="match status" value="1"/>
</dbReference>
<evidence type="ECO:0000259" key="11">
    <source>
        <dbReference type="PROSITE" id="PS50929"/>
    </source>
</evidence>
<dbReference type="Pfam" id="PF00005">
    <property type="entry name" value="ABC_tran"/>
    <property type="match status" value="2"/>
</dbReference>
<dbReference type="InterPro" id="IPR011527">
    <property type="entry name" value="ABC1_TM_dom"/>
</dbReference>
<dbReference type="Pfam" id="PF00664">
    <property type="entry name" value="ABC_membrane"/>
    <property type="match status" value="2"/>
</dbReference>
<evidence type="ECO:0000256" key="4">
    <source>
        <dbReference type="ARBA" id="ARBA00022741"/>
    </source>
</evidence>
<dbReference type="FunFam" id="3.40.50.300:FF:000997">
    <property type="entry name" value="Multidrug resistance-associated protein 1"/>
    <property type="match status" value="1"/>
</dbReference>
<dbReference type="InterPro" id="IPR003439">
    <property type="entry name" value="ABC_transporter-like_ATP-bd"/>
</dbReference>
<reference evidence="12 13" key="1">
    <citation type="submission" date="2014-02" db="EMBL/GenBank/DDBJ databases">
        <title>Single nucleus genome sequencing reveals high similarity among nuclei of an endomycorrhizal fungus.</title>
        <authorList>
            <person name="Lin K."/>
            <person name="Geurts R."/>
            <person name="Zhang Z."/>
            <person name="Limpens E."/>
            <person name="Saunders D.G."/>
            <person name="Mu D."/>
            <person name="Pang E."/>
            <person name="Cao H."/>
            <person name="Cha H."/>
            <person name="Lin T."/>
            <person name="Zhou Q."/>
            <person name="Shang Y."/>
            <person name="Li Y."/>
            <person name="Ivanov S."/>
            <person name="Sharma T."/>
            <person name="Velzen R.V."/>
            <person name="Ruijter N.D."/>
            <person name="Aanen D.K."/>
            <person name="Win J."/>
            <person name="Kamoun S."/>
            <person name="Bisseling T."/>
            <person name="Huang S."/>
        </authorList>
    </citation>
    <scope>NUCLEOTIDE SEQUENCE [LARGE SCALE GENOMIC DNA]</scope>
    <source>
        <strain evidence="13">DAOM197198w</strain>
    </source>
</reference>
<feature type="compositionally biased region" description="Polar residues" evidence="8">
    <location>
        <begin position="1410"/>
        <end position="1421"/>
    </location>
</feature>
<keyword evidence="7 9" id="KW-0472">Membrane</keyword>
<accession>A0A015J8W6</accession>
<feature type="transmembrane region" description="Helical" evidence="9">
    <location>
        <begin position="927"/>
        <end position="960"/>
    </location>
</feature>
<dbReference type="InterPro" id="IPR050173">
    <property type="entry name" value="ABC_transporter_C-like"/>
</dbReference>
<dbReference type="PROSITE" id="PS50893">
    <property type="entry name" value="ABC_TRANSPORTER_2"/>
    <property type="match status" value="2"/>
</dbReference>
<dbReference type="EMBL" id="JEMT01023989">
    <property type="protein sequence ID" value="EXX63325.1"/>
    <property type="molecule type" value="Genomic_DNA"/>
</dbReference>
<evidence type="ECO:0000259" key="10">
    <source>
        <dbReference type="PROSITE" id="PS50893"/>
    </source>
</evidence>
<dbReference type="InterPro" id="IPR036640">
    <property type="entry name" value="ABC1_TM_sf"/>
</dbReference>
<feature type="transmembrane region" description="Helical" evidence="9">
    <location>
        <begin position="20"/>
        <end position="37"/>
    </location>
</feature>